<dbReference type="PRINTS" id="PR00237">
    <property type="entry name" value="GPCRRHODOPSN"/>
</dbReference>
<dbReference type="GO" id="GO:0042310">
    <property type="term" value="P:vasoconstriction"/>
    <property type="evidence" value="ECO:0007669"/>
    <property type="project" value="InterPro"/>
</dbReference>
<dbReference type="GO" id="GO:0019957">
    <property type="term" value="F:C-C chemokine binding"/>
    <property type="evidence" value="ECO:0007669"/>
    <property type="project" value="TreeGrafter"/>
</dbReference>
<feature type="domain" description="G-protein coupled receptors family 1 profile" evidence="19">
    <location>
        <begin position="49"/>
        <end position="305"/>
    </location>
</feature>
<dbReference type="InterPro" id="IPR017452">
    <property type="entry name" value="GPCR_Rhodpsn_7TM"/>
</dbReference>
<feature type="transmembrane region" description="Helical" evidence="18">
    <location>
        <begin position="37"/>
        <end position="59"/>
    </location>
</feature>
<keyword evidence="3" id="KW-1003">Cell membrane</keyword>
<keyword evidence="10" id="KW-1015">Disulfide bond</keyword>
<evidence type="ECO:0000256" key="16">
    <source>
        <dbReference type="ARBA" id="ARBA00025954"/>
    </source>
</evidence>
<dbReference type="InterPro" id="IPR001504">
    <property type="entry name" value="Brdyknn_2_rcpt"/>
</dbReference>
<keyword evidence="21" id="KW-1185">Reference proteome</keyword>
<reference evidence="20" key="1">
    <citation type="submission" date="2019-06" db="EMBL/GenBank/DDBJ databases">
        <authorList>
            <consortium name="Wellcome Sanger Institute Data Sharing"/>
        </authorList>
    </citation>
    <scope>NUCLEOTIDE SEQUENCE [LARGE SCALE GENOMIC DNA]</scope>
</reference>
<dbReference type="SUPFAM" id="SSF81321">
    <property type="entry name" value="Family A G protein-coupled receptor-like"/>
    <property type="match status" value="1"/>
</dbReference>
<reference evidence="20" key="3">
    <citation type="submission" date="2025-09" db="UniProtKB">
        <authorList>
            <consortium name="Ensembl"/>
        </authorList>
    </citation>
    <scope>IDENTIFICATION</scope>
</reference>
<evidence type="ECO:0000256" key="5">
    <source>
        <dbReference type="ARBA" id="ARBA00022692"/>
    </source>
</evidence>
<evidence type="ECO:0000313" key="21">
    <source>
        <dbReference type="Proteomes" id="UP000472271"/>
    </source>
</evidence>
<feature type="transmembrane region" description="Helical" evidence="18">
    <location>
        <begin position="71"/>
        <end position="94"/>
    </location>
</feature>
<evidence type="ECO:0000256" key="1">
    <source>
        <dbReference type="ARBA" id="ARBA00004651"/>
    </source>
</evidence>
<dbReference type="PRINTS" id="PR00994">
    <property type="entry name" value="BRADYKINNB2R"/>
</dbReference>
<dbReference type="InterPro" id="IPR000496">
    <property type="entry name" value="Brdyknn_rcpt"/>
</dbReference>
<dbReference type="PROSITE" id="PS00237">
    <property type="entry name" value="G_PROTEIN_RECEP_F1_1"/>
    <property type="match status" value="1"/>
</dbReference>
<evidence type="ECO:0000256" key="17">
    <source>
        <dbReference type="RuleBase" id="RU000688"/>
    </source>
</evidence>
<evidence type="ECO:0000256" key="6">
    <source>
        <dbReference type="ARBA" id="ARBA00022989"/>
    </source>
</evidence>
<keyword evidence="14" id="KW-0449">Lipoprotein</keyword>
<dbReference type="Gene3D" id="1.20.1070.10">
    <property type="entry name" value="Rhodopsin 7-helix transmembrane proteins"/>
    <property type="match status" value="1"/>
</dbReference>
<evidence type="ECO:0000256" key="9">
    <source>
        <dbReference type="ARBA" id="ARBA00023139"/>
    </source>
</evidence>
<evidence type="ECO:0000256" key="3">
    <source>
        <dbReference type="ARBA" id="ARBA00022475"/>
    </source>
</evidence>
<accession>A0A673C751</accession>
<evidence type="ECO:0000256" key="11">
    <source>
        <dbReference type="ARBA" id="ARBA00023170"/>
    </source>
</evidence>
<dbReference type="AlphaFoldDB" id="A0A673C751"/>
<organism evidence="20 21">
    <name type="scientific">Sphaeramia orbicularis</name>
    <name type="common">orbiculate cardinalfish</name>
    <dbReference type="NCBI Taxonomy" id="375764"/>
    <lineage>
        <taxon>Eukaryota</taxon>
        <taxon>Metazoa</taxon>
        <taxon>Chordata</taxon>
        <taxon>Craniata</taxon>
        <taxon>Vertebrata</taxon>
        <taxon>Euteleostomi</taxon>
        <taxon>Actinopterygii</taxon>
        <taxon>Neopterygii</taxon>
        <taxon>Teleostei</taxon>
        <taxon>Neoteleostei</taxon>
        <taxon>Acanthomorphata</taxon>
        <taxon>Gobiaria</taxon>
        <taxon>Kurtiformes</taxon>
        <taxon>Apogonoidei</taxon>
        <taxon>Apogonidae</taxon>
        <taxon>Apogoninae</taxon>
        <taxon>Sphaeramia</taxon>
    </lineage>
</organism>
<evidence type="ECO:0000256" key="13">
    <source>
        <dbReference type="ARBA" id="ARBA00023224"/>
    </source>
</evidence>
<comment type="similarity">
    <text evidence="17">Belongs to the G-protein coupled receptor 1 family.</text>
</comment>
<name>A0A673C751_9TELE</name>
<dbReference type="GO" id="GO:0007204">
    <property type="term" value="P:positive regulation of cytosolic calcium ion concentration"/>
    <property type="evidence" value="ECO:0007669"/>
    <property type="project" value="TreeGrafter"/>
</dbReference>
<dbReference type="Pfam" id="PF00001">
    <property type="entry name" value="7tm_1"/>
    <property type="match status" value="1"/>
</dbReference>
<evidence type="ECO:0000256" key="18">
    <source>
        <dbReference type="SAM" id="Phobius"/>
    </source>
</evidence>
<keyword evidence="6 18" id="KW-1133">Transmembrane helix</keyword>
<comment type="subunit">
    <text evidence="16">Forms a complex with PECAM1 and GNAQ. Interacts with PECAM1.</text>
</comment>
<evidence type="ECO:0000256" key="14">
    <source>
        <dbReference type="ARBA" id="ARBA00023288"/>
    </source>
</evidence>
<dbReference type="InterPro" id="IPR000276">
    <property type="entry name" value="GPCR_Rhodpsn"/>
</dbReference>
<dbReference type="FunFam" id="1.20.1070.10:FF:000201">
    <property type="entry name" value="Bradykinin receptor B2"/>
    <property type="match status" value="1"/>
</dbReference>
<comment type="function">
    <text evidence="15">Receptor for bradykinin. It is associated with G proteins that activate a phosphatidylinositol-calcium second messenger system.</text>
</comment>
<evidence type="ECO:0000256" key="15">
    <source>
        <dbReference type="ARBA" id="ARBA00025423"/>
    </source>
</evidence>
<dbReference type="PROSITE" id="PS50262">
    <property type="entry name" value="G_PROTEIN_RECEP_F1_2"/>
    <property type="match status" value="1"/>
</dbReference>
<feature type="transmembrane region" description="Helical" evidence="18">
    <location>
        <begin position="242"/>
        <end position="269"/>
    </location>
</feature>
<evidence type="ECO:0000256" key="8">
    <source>
        <dbReference type="ARBA" id="ARBA00023136"/>
    </source>
</evidence>
<sequence>HAAMLMNAALYGDQNYTNQTTCPDPEAWDWLSTYQPAYILFIAVLGIVLNVFVLLVFCLHKKPCTVAEIYLSNLAVADLVLVSCLPFWAVNIYNDFNWPFGLFLCKVVNLGVKMNAYCSIYSLVLVSIDRYVALVHTMSHGRMRRPKYAKLGCLLVWGFGLLLGAPVLIFRTVEYIPDYDVYACYLKYPNLKVELFWDVMLIMLSFVIPISIISYCTIKIIQALKNQAMERFNAEKTEKKATTLVLAVLLAFLVCWVPFHIVTMLDVLARGLNLEGCSLIDFLELSNQFFSYLAFFNSVLNPILYVLVGKNFRKKVQEVLKQFLVMKTAMSESTRSSTLKTSSQIYEGLTGNINESQLFM</sequence>
<keyword evidence="4" id="KW-0597">Phosphoprotein</keyword>
<dbReference type="GO" id="GO:0009897">
    <property type="term" value="C:external side of plasma membrane"/>
    <property type="evidence" value="ECO:0007669"/>
    <property type="project" value="TreeGrafter"/>
</dbReference>
<keyword evidence="8 18" id="KW-0472">Membrane</keyword>
<dbReference type="Proteomes" id="UP000472271">
    <property type="component" value="Chromosome 22"/>
</dbReference>
<reference evidence="20" key="2">
    <citation type="submission" date="2025-08" db="UniProtKB">
        <authorList>
            <consortium name="Ensembl"/>
        </authorList>
    </citation>
    <scope>IDENTIFICATION</scope>
</reference>
<evidence type="ECO:0000256" key="2">
    <source>
        <dbReference type="ARBA" id="ARBA00013512"/>
    </source>
</evidence>
<comment type="subcellular location">
    <subcellularLocation>
        <location evidence="1">Cell membrane</location>
        <topology evidence="1">Multi-pass membrane protein</topology>
    </subcellularLocation>
</comment>
<dbReference type="GO" id="GO:0016493">
    <property type="term" value="F:C-C chemokine receptor activity"/>
    <property type="evidence" value="ECO:0007669"/>
    <property type="project" value="TreeGrafter"/>
</dbReference>
<keyword evidence="5 17" id="KW-0812">Transmembrane</keyword>
<dbReference type="GO" id="GO:0004947">
    <property type="term" value="F:bradykinin receptor activity"/>
    <property type="evidence" value="ECO:0007669"/>
    <property type="project" value="InterPro"/>
</dbReference>
<dbReference type="GO" id="GO:0006955">
    <property type="term" value="P:immune response"/>
    <property type="evidence" value="ECO:0007669"/>
    <property type="project" value="TreeGrafter"/>
</dbReference>
<dbReference type="GO" id="GO:0006939">
    <property type="term" value="P:smooth muscle contraction"/>
    <property type="evidence" value="ECO:0007669"/>
    <property type="project" value="InterPro"/>
</dbReference>
<feature type="transmembrane region" description="Helical" evidence="18">
    <location>
        <begin position="114"/>
        <end position="136"/>
    </location>
</feature>
<dbReference type="GO" id="GO:0060326">
    <property type="term" value="P:cell chemotaxis"/>
    <property type="evidence" value="ECO:0007669"/>
    <property type="project" value="TreeGrafter"/>
</dbReference>
<evidence type="ECO:0000256" key="7">
    <source>
        <dbReference type="ARBA" id="ARBA00023040"/>
    </source>
</evidence>
<dbReference type="PANTHER" id="PTHR10489:SF957">
    <property type="entry name" value="B2 BRADYKININ RECEPTOR"/>
    <property type="match status" value="1"/>
</dbReference>
<keyword evidence="11 17" id="KW-0675">Receptor</keyword>
<keyword evidence="12" id="KW-0325">Glycoprotein</keyword>
<dbReference type="PANTHER" id="PTHR10489">
    <property type="entry name" value="CELL ADHESION MOLECULE"/>
    <property type="match status" value="1"/>
</dbReference>
<dbReference type="InterPro" id="IPR050119">
    <property type="entry name" value="CCR1-9-like"/>
</dbReference>
<proteinExistence type="inferred from homology"/>
<dbReference type="Ensembl" id="ENSSORT00005051018.1">
    <property type="protein sequence ID" value="ENSSORP00005049815.1"/>
    <property type="gene ID" value="ENSSORG00005022599.1"/>
</dbReference>
<evidence type="ECO:0000256" key="12">
    <source>
        <dbReference type="ARBA" id="ARBA00023180"/>
    </source>
</evidence>
<keyword evidence="13 17" id="KW-0807">Transducer</keyword>
<keyword evidence="9" id="KW-0564">Palmitate</keyword>
<dbReference type="PRINTS" id="PR00425">
    <property type="entry name" value="BRADYKININR"/>
</dbReference>
<protein>
    <recommendedName>
        <fullName evidence="2">B2 bradykinin receptor</fullName>
    </recommendedName>
</protein>
<feature type="transmembrane region" description="Helical" evidence="18">
    <location>
        <begin position="195"/>
        <end position="221"/>
    </location>
</feature>
<evidence type="ECO:0000259" key="19">
    <source>
        <dbReference type="PROSITE" id="PS50262"/>
    </source>
</evidence>
<dbReference type="InParanoid" id="A0A673C751"/>
<keyword evidence="7 17" id="KW-0297">G-protein coupled receptor</keyword>
<feature type="transmembrane region" description="Helical" evidence="18">
    <location>
        <begin position="148"/>
        <end position="170"/>
    </location>
</feature>
<feature type="transmembrane region" description="Helical" evidence="18">
    <location>
        <begin position="289"/>
        <end position="308"/>
    </location>
</feature>
<dbReference type="GO" id="GO:0019722">
    <property type="term" value="P:calcium-mediated signaling"/>
    <property type="evidence" value="ECO:0007669"/>
    <property type="project" value="TreeGrafter"/>
</dbReference>
<evidence type="ECO:0000256" key="10">
    <source>
        <dbReference type="ARBA" id="ARBA00023157"/>
    </source>
</evidence>
<evidence type="ECO:0000313" key="20">
    <source>
        <dbReference type="Ensembl" id="ENSSORP00005049815.1"/>
    </source>
</evidence>
<evidence type="ECO:0000256" key="4">
    <source>
        <dbReference type="ARBA" id="ARBA00022553"/>
    </source>
</evidence>